<feature type="compositionally biased region" description="Basic and acidic residues" evidence="1">
    <location>
        <begin position="225"/>
        <end position="240"/>
    </location>
</feature>
<dbReference type="OrthoDB" id="10248252at2759"/>
<feature type="compositionally biased region" description="Low complexity" evidence="1">
    <location>
        <begin position="162"/>
        <end position="179"/>
    </location>
</feature>
<dbReference type="STRING" id="1447875.A0A2B7WRV7"/>
<evidence type="ECO:0000313" key="2">
    <source>
        <dbReference type="EMBL" id="PGG99211.1"/>
    </source>
</evidence>
<reference evidence="2 3" key="1">
    <citation type="submission" date="2017-10" db="EMBL/GenBank/DDBJ databases">
        <title>Comparative genomics in systemic dimorphic fungi from Ajellomycetaceae.</title>
        <authorList>
            <person name="Munoz J.F."/>
            <person name="Mcewen J.G."/>
            <person name="Clay O.K."/>
            <person name="Cuomo C.A."/>
        </authorList>
    </citation>
    <scope>NUCLEOTIDE SEQUENCE [LARGE SCALE GENOMIC DNA]</scope>
    <source>
        <strain evidence="2 3">UAMH5409</strain>
    </source>
</reference>
<sequence length="267" mass="29224">MSPSALPTAITSWPAALMGLHMCVITNPGKILHKLPHGVSIAEQGPNLPREQHDIEVHVALWRNNIIDKLYTGASNGVLKKWNILRTPENVLVENTVSFDHDTMSGAFSPDFINLLVGNSCGKISILSCAPFSGVFCQPTSEDAGPSASRVVRPSASEDVGPSSFTRSSASSRPSLTPSVFVPYGNSDRTHQYIDFESLDNDGAWLTPQSSDAPVVIDLTADTPEDGKGKDKDKEENEDHVESLYEWLEDDHWWPRKCDVNPNITDD</sequence>
<evidence type="ECO:0000256" key="1">
    <source>
        <dbReference type="SAM" id="MobiDB-lite"/>
    </source>
</evidence>
<proteinExistence type="predicted"/>
<dbReference type="InterPro" id="IPR015943">
    <property type="entry name" value="WD40/YVTN_repeat-like_dom_sf"/>
</dbReference>
<evidence type="ECO:0000313" key="3">
    <source>
        <dbReference type="Proteomes" id="UP000223968"/>
    </source>
</evidence>
<dbReference type="Proteomes" id="UP000223968">
    <property type="component" value="Unassembled WGS sequence"/>
</dbReference>
<name>A0A2B7WRV7_9EURO</name>
<dbReference type="AlphaFoldDB" id="A0A2B7WRV7"/>
<dbReference type="EMBL" id="PDNB01000211">
    <property type="protein sequence ID" value="PGG99211.1"/>
    <property type="molecule type" value="Genomic_DNA"/>
</dbReference>
<organism evidence="2 3">
    <name type="scientific">Helicocarpus griseus UAMH5409</name>
    <dbReference type="NCBI Taxonomy" id="1447875"/>
    <lineage>
        <taxon>Eukaryota</taxon>
        <taxon>Fungi</taxon>
        <taxon>Dikarya</taxon>
        <taxon>Ascomycota</taxon>
        <taxon>Pezizomycotina</taxon>
        <taxon>Eurotiomycetes</taxon>
        <taxon>Eurotiomycetidae</taxon>
        <taxon>Onygenales</taxon>
        <taxon>Ajellomycetaceae</taxon>
        <taxon>Helicocarpus</taxon>
    </lineage>
</organism>
<feature type="region of interest" description="Disordered" evidence="1">
    <location>
        <begin position="219"/>
        <end position="240"/>
    </location>
</feature>
<dbReference type="Gene3D" id="2.130.10.10">
    <property type="entry name" value="YVTN repeat-like/Quinoprotein amine dehydrogenase"/>
    <property type="match status" value="1"/>
</dbReference>
<keyword evidence="3" id="KW-1185">Reference proteome</keyword>
<feature type="region of interest" description="Disordered" evidence="1">
    <location>
        <begin position="141"/>
        <end position="180"/>
    </location>
</feature>
<protein>
    <submittedName>
        <fullName evidence="2">Uncharacterized protein</fullName>
    </submittedName>
</protein>
<accession>A0A2B7WRV7</accession>
<comment type="caution">
    <text evidence="2">The sequence shown here is derived from an EMBL/GenBank/DDBJ whole genome shotgun (WGS) entry which is preliminary data.</text>
</comment>
<gene>
    <name evidence="2" type="ORF">AJ79_08641</name>
</gene>